<sequence length="131" mass="14776">MKAINFETLPIVRISKKASLKLVYSGNKRYSDSCPSKDQAIEWGENDFSPATEKGLSREKSNFMVIPLVDEQIETGTVPVEIQEVMNEYVDVMPQELPKSLPPQRRIDHKIELVPGTKTPAKNAYRMAPLS</sequence>
<reference evidence="4 5" key="1">
    <citation type="submission" date="2019-08" db="EMBL/GenBank/DDBJ databases">
        <title>Draft genome sequences of two oriental melons (Cucumis melo L. var makuwa).</title>
        <authorList>
            <person name="Kwon S.-Y."/>
        </authorList>
    </citation>
    <scope>NUCLEOTIDE SEQUENCE [LARGE SCALE GENOMIC DNA]</scope>
    <source>
        <strain evidence="5">cv. Chang Bougi</strain>
        <strain evidence="4">cv. SW 3</strain>
        <tissue evidence="2">Leaf</tissue>
    </source>
</reference>
<evidence type="ECO:0000313" key="5">
    <source>
        <dbReference type="Proteomes" id="UP000321947"/>
    </source>
</evidence>
<keyword evidence="2" id="KW-0808">Transferase</keyword>
<evidence type="ECO:0000313" key="2">
    <source>
        <dbReference type="EMBL" id="KAA0033968.1"/>
    </source>
</evidence>
<evidence type="ECO:0000256" key="1">
    <source>
        <dbReference type="SAM" id="MobiDB-lite"/>
    </source>
</evidence>
<dbReference type="EMBL" id="SSTD01015517">
    <property type="protein sequence ID" value="TYK02576.1"/>
    <property type="molecule type" value="Genomic_DNA"/>
</dbReference>
<proteinExistence type="predicted"/>
<organism evidence="2 4">
    <name type="scientific">Cucumis melo var. makuwa</name>
    <name type="common">Oriental melon</name>
    <dbReference type="NCBI Taxonomy" id="1194695"/>
    <lineage>
        <taxon>Eukaryota</taxon>
        <taxon>Viridiplantae</taxon>
        <taxon>Streptophyta</taxon>
        <taxon>Embryophyta</taxon>
        <taxon>Tracheophyta</taxon>
        <taxon>Spermatophyta</taxon>
        <taxon>Magnoliopsida</taxon>
        <taxon>eudicotyledons</taxon>
        <taxon>Gunneridae</taxon>
        <taxon>Pentapetalae</taxon>
        <taxon>rosids</taxon>
        <taxon>fabids</taxon>
        <taxon>Cucurbitales</taxon>
        <taxon>Cucurbitaceae</taxon>
        <taxon>Benincaseae</taxon>
        <taxon>Cucumis</taxon>
    </lineage>
</organism>
<keyword evidence="2" id="KW-0548">Nucleotidyltransferase</keyword>
<evidence type="ECO:0000313" key="3">
    <source>
        <dbReference type="EMBL" id="TYK02576.1"/>
    </source>
</evidence>
<keyword evidence="2" id="KW-0695">RNA-directed DNA polymerase</keyword>
<name>A0A5A7STK8_CUCMM</name>
<dbReference type="EMBL" id="SSTE01020493">
    <property type="protein sequence ID" value="KAA0033968.1"/>
    <property type="molecule type" value="Genomic_DNA"/>
</dbReference>
<dbReference type="OrthoDB" id="1939491at2759"/>
<accession>A0A5A7STK8</accession>
<dbReference type="AlphaFoldDB" id="A0A5A7STK8"/>
<evidence type="ECO:0000313" key="4">
    <source>
        <dbReference type="Proteomes" id="UP000321393"/>
    </source>
</evidence>
<dbReference type="Proteomes" id="UP000321947">
    <property type="component" value="Unassembled WGS sequence"/>
</dbReference>
<comment type="caution">
    <text evidence="2">The sequence shown here is derived from an EMBL/GenBank/DDBJ whole genome shotgun (WGS) entry which is preliminary data.</text>
</comment>
<feature type="region of interest" description="Disordered" evidence="1">
    <location>
        <begin position="27"/>
        <end position="55"/>
    </location>
</feature>
<dbReference type="GO" id="GO:0003964">
    <property type="term" value="F:RNA-directed DNA polymerase activity"/>
    <property type="evidence" value="ECO:0007669"/>
    <property type="project" value="UniProtKB-KW"/>
</dbReference>
<gene>
    <name evidence="3" type="ORF">E5676_scaffold925G00280</name>
    <name evidence="2" type="ORF">E6C27_scaffold400G00290</name>
</gene>
<protein>
    <submittedName>
        <fullName evidence="2">Reverse transcriptase</fullName>
    </submittedName>
</protein>
<dbReference type="Proteomes" id="UP000321393">
    <property type="component" value="Unassembled WGS sequence"/>
</dbReference>